<evidence type="ECO:0000259" key="1">
    <source>
        <dbReference type="SMART" id="SM00966"/>
    </source>
</evidence>
<reference evidence="2" key="1">
    <citation type="submission" date="2016-01" db="EMBL/GenBank/DDBJ databases">
        <authorList>
            <person name="Mcilroy J.S."/>
            <person name="Karst M S."/>
            <person name="Albertsen M."/>
        </authorList>
    </citation>
    <scope>NUCLEOTIDE SEQUENCE</scope>
    <source>
        <strain evidence="2">Cfx-K</strain>
    </source>
</reference>
<dbReference type="InterPro" id="IPR007159">
    <property type="entry name" value="SpoVT-AbrB_dom"/>
</dbReference>
<dbReference type="EMBL" id="LN890656">
    <property type="protein sequence ID" value="CUS06037.1"/>
    <property type="molecule type" value="Genomic_DNA"/>
</dbReference>
<accession>A0A170PJV9</accession>
<organism evidence="2 3">
    <name type="scientific">Candidatus Promineifilum breve</name>
    <dbReference type="NCBI Taxonomy" id="1806508"/>
    <lineage>
        <taxon>Bacteria</taxon>
        <taxon>Bacillati</taxon>
        <taxon>Chloroflexota</taxon>
        <taxon>Ardenticatenia</taxon>
        <taxon>Candidatus Promineifilales</taxon>
        <taxon>Candidatus Promineifilaceae</taxon>
        <taxon>Candidatus Promineifilum</taxon>
    </lineage>
</organism>
<evidence type="ECO:0000313" key="2">
    <source>
        <dbReference type="EMBL" id="CUS06037.1"/>
    </source>
</evidence>
<dbReference type="SUPFAM" id="SSF89447">
    <property type="entry name" value="AbrB/MazE/MraZ-like"/>
    <property type="match status" value="1"/>
</dbReference>
<gene>
    <name evidence="2" type="ORF">CFX0092_B0503</name>
</gene>
<dbReference type="Gene3D" id="2.10.260.10">
    <property type="match status" value="1"/>
</dbReference>
<dbReference type="Pfam" id="PF04014">
    <property type="entry name" value="MazE_antitoxin"/>
    <property type="match status" value="1"/>
</dbReference>
<dbReference type="AlphaFoldDB" id="A0A170PJV9"/>
<dbReference type="KEGG" id="pbf:CFX0092_B0503"/>
<keyword evidence="3" id="KW-1185">Reference proteome</keyword>
<name>A0A170PJV9_9CHLR</name>
<dbReference type="RefSeq" id="WP_095045369.1">
    <property type="nucleotide sequence ID" value="NZ_LN890656.1"/>
</dbReference>
<dbReference type="InterPro" id="IPR037914">
    <property type="entry name" value="SpoVT-AbrB_sf"/>
</dbReference>
<dbReference type="GO" id="GO:0003677">
    <property type="term" value="F:DNA binding"/>
    <property type="evidence" value="ECO:0007669"/>
    <property type="project" value="InterPro"/>
</dbReference>
<proteinExistence type="predicted"/>
<evidence type="ECO:0000313" key="3">
    <source>
        <dbReference type="Proteomes" id="UP000215027"/>
    </source>
</evidence>
<dbReference type="OrthoDB" id="9811597at2"/>
<dbReference type="Proteomes" id="UP000215027">
    <property type="component" value="Chromosome II"/>
</dbReference>
<dbReference type="NCBIfam" id="TIGR01439">
    <property type="entry name" value="lp_hng_hel_AbrB"/>
    <property type="match status" value="1"/>
</dbReference>
<protein>
    <submittedName>
        <fullName evidence="2">Transcriptional regulator, AbrB family</fullName>
    </submittedName>
</protein>
<feature type="domain" description="SpoVT-AbrB" evidence="1">
    <location>
        <begin position="4"/>
        <end position="49"/>
    </location>
</feature>
<sequence>METTRLSSKGQLILPKWLRDRYNWREGDEFIVIDTGHGVMLEPSRPFAPARLDEVMAIIAYDGPAYTVEEMDEAVAASFRKGDDDRD</sequence>
<dbReference type="SMART" id="SM00966">
    <property type="entry name" value="SpoVT_AbrB"/>
    <property type="match status" value="1"/>
</dbReference>